<dbReference type="Proteomes" id="UP000386847">
    <property type="component" value="Chromosome"/>
</dbReference>
<dbReference type="InterPro" id="IPR011856">
    <property type="entry name" value="tRNA_endonuc-like_dom_sf"/>
</dbReference>
<feature type="compositionally biased region" description="Polar residues" evidence="1">
    <location>
        <begin position="181"/>
        <end position="193"/>
    </location>
</feature>
<gene>
    <name evidence="3" type="ORF">Rai3103_00665</name>
</gene>
<feature type="region of interest" description="Disordered" evidence="1">
    <location>
        <begin position="172"/>
        <end position="193"/>
    </location>
</feature>
<dbReference type="KEGG" id="rain:Rai3103_00665"/>
<dbReference type="EMBL" id="CP045725">
    <property type="protein sequence ID" value="QGF22443.1"/>
    <property type="molecule type" value="Genomic_DNA"/>
</dbReference>
<sequence length="309" mass="34805">MSDLKLFRISDGVAQELPGTAVALERSLQRVIERSMETIFGCRFLASEYSTGVRHGGRIDSLGLDENNSPVIFEYKRATNENVINQGLFYLDWLVDHRAEFQLLVMNRLGRDAAEAIDWRNPRLICVASGFTRYDEYAIQQMRRSIELVRYWDYGGELLAVEAVSATKVEAGRAEDAPSPANGTKSASATPSKTVTELLDQSPQGLKDLFFELDAYLEALGDDVTKKTLKLYFAYRRLKNFVCVEVHPQSQNLLLYLKVDPDTVVLEPGFSRDVRHIGHFGTGDLELRVTTSEELQRALPLVQQSYDAS</sequence>
<evidence type="ECO:0000256" key="1">
    <source>
        <dbReference type="SAM" id="MobiDB-lite"/>
    </source>
</evidence>
<dbReference type="Gene3D" id="3.40.1350.10">
    <property type="match status" value="1"/>
</dbReference>
<keyword evidence="4" id="KW-1185">Reference proteome</keyword>
<reference evidence="3 4" key="1">
    <citation type="submission" date="2019-10" db="EMBL/GenBank/DDBJ databases">
        <title>Genomic analysis of Raineyella sp. CBA3103.</title>
        <authorList>
            <person name="Roh S.W."/>
        </authorList>
    </citation>
    <scope>NUCLEOTIDE SEQUENCE [LARGE SCALE GENOMIC DNA]</scope>
    <source>
        <strain evidence="3 4">CBA3103</strain>
    </source>
</reference>
<dbReference type="GO" id="GO:0003676">
    <property type="term" value="F:nucleic acid binding"/>
    <property type="evidence" value="ECO:0007669"/>
    <property type="project" value="InterPro"/>
</dbReference>
<organism evidence="3 4">
    <name type="scientific">Raineyella fluvialis</name>
    <dbReference type="NCBI Taxonomy" id="2662261"/>
    <lineage>
        <taxon>Bacteria</taxon>
        <taxon>Bacillati</taxon>
        <taxon>Actinomycetota</taxon>
        <taxon>Actinomycetes</taxon>
        <taxon>Propionibacteriales</taxon>
        <taxon>Propionibacteriaceae</taxon>
        <taxon>Raineyella</taxon>
    </lineage>
</organism>
<evidence type="ECO:0000259" key="2">
    <source>
        <dbReference type="Pfam" id="PF18899"/>
    </source>
</evidence>
<name>A0A5Q2FBM6_9ACTN</name>
<feature type="domain" description="DUF5655" evidence="2">
    <location>
        <begin position="197"/>
        <end position="308"/>
    </location>
</feature>
<evidence type="ECO:0000313" key="3">
    <source>
        <dbReference type="EMBL" id="QGF22443.1"/>
    </source>
</evidence>
<protein>
    <submittedName>
        <fullName evidence="3">DUF91 domain-containing protein</fullName>
    </submittedName>
</protein>
<dbReference type="AlphaFoldDB" id="A0A5Q2FBM6"/>
<evidence type="ECO:0000313" key="4">
    <source>
        <dbReference type="Proteomes" id="UP000386847"/>
    </source>
</evidence>
<dbReference type="Pfam" id="PF18899">
    <property type="entry name" value="DUF5655"/>
    <property type="match status" value="1"/>
</dbReference>
<proteinExistence type="predicted"/>
<accession>A0A5Q2FBM6</accession>
<dbReference type="InterPro" id="IPR043714">
    <property type="entry name" value="DUF5655"/>
</dbReference>
<dbReference type="RefSeq" id="WP_153570953.1">
    <property type="nucleotide sequence ID" value="NZ_CP045725.1"/>
</dbReference>